<organism evidence="1 2">
    <name type="scientific">Oculimacula yallundae</name>
    <dbReference type="NCBI Taxonomy" id="86028"/>
    <lineage>
        <taxon>Eukaryota</taxon>
        <taxon>Fungi</taxon>
        <taxon>Dikarya</taxon>
        <taxon>Ascomycota</taxon>
        <taxon>Pezizomycotina</taxon>
        <taxon>Leotiomycetes</taxon>
        <taxon>Helotiales</taxon>
        <taxon>Ploettnerulaceae</taxon>
        <taxon>Oculimacula</taxon>
    </lineage>
</organism>
<evidence type="ECO:0000313" key="1">
    <source>
        <dbReference type="EMBL" id="KAL2065422.1"/>
    </source>
</evidence>
<accession>A0ABR4C653</accession>
<evidence type="ECO:0000313" key="2">
    <source>
        <dbReference type="Proteomes" id="UP001595075"/>
    </source>
</evidence>
<sequence length="89" mass="10066">MCRCEGCEDSGCYKPKYGAGHREFLLQVQGCDAMQCALIRSSHSTISLHRTVLHCTARHNRRQPRLICSEVAVPSINKQSRIFPTSLLY</sequence>
<proteinExistence type="predicted"/>
<dbReference type="Proteomes" id="UP001595075">
    <property type="component" value="Unassembled WGS sequence"/>
</dbReference>
<dbReference type="EMBL" id="JAZHXI010000012">
    <property type="protein sequence ID" value="KAL2065422.1"/>
    <property type="molecule type" value="Genomic_DNA"/>
</dbReference>
<protein>
    <submittedName>
        <fullName evidence="1">Uncharacterized protein</fullName>
    </submittedName>
</protein>
<keyword evidence="2" id="KW-1185">Reference proteome</keyword>
<reference evidence="1 2" key="1">
    <citation type="journal article" date="2024" name="Commun. Biol.">
        <title>Comparative genomic analysis of thermophilic fungi reveals convergent evolutionary adaptations and gene losses.</title>
        <authorList>
            <person name="Steindorff A.S."/>
            <person name="Aguilar-Pontes M.V."/>
            <person name="Robinson A.J."/>
            <person name="Andreopoulos B."/>
            <person name="LaButti K."/>
            <person name="Kuo A."/>
            <person name="Mondo S."/>
            <person name="Riley R."/>
            <person name="Otillar R."/>
            <person name="Haridas S."/>
            <person name="Lipzen A."/>
            <person name="Grimwood J."/>
            <person name="Schmutz J."/>
            <person name="Clum A."/>
            <person name="Reid I.D."/>
            <person name="Moisan M.C."/>
            <person name="Butler G."/>
            <person name="Nguyen T.T.M."/>
            <person name="Dewar K."/>
            <person name="Conant G."/>
            <person name="Drula E."/>
            <person name="Henrissat B."/>
            <person name="Hansel C."/>
            <person name="Singer S."/>
            <person name="Hutchinson M.I."/>
            <person name="de Vries R.P."/>
            <person name="Natvig D.O."/>
            <person name="Powell A.J."/>
            <person name="Tsang A."/>
            <person name="Grigoriev I.V."/>
        </authorList>
    </citation>
    <scope>NUCLEOTIDE SEQUENCE [LARGE SCALE GENOMIC DNA]</scope>
    <source>
        <strain evidence="1 2">CBS 494.80</strain>
    </source>
</reference>
<comment type="caution">
    <text evidence="1">The sequence shown here is derived from an EMBL/GenBank/DDBJ whole genome shotgun (WGS) entry which is preliminary data.</text>
</comment>
<gene>
    <name evidence="1" type="ORF">VTL71DRAFT_3092</name>
</gene>
<name>A0ABR4C653_9HELO</name>